<dbReference type="Proteomes" id="UP000177310">
    <property type="component" value="Unassembled WGS sequence"/>
</dbReference>
<dbReference type="Pfam" id="PF00072">
    <property type="entry name" value="Response_reg"/>
    <property type="match status" value="1"/>
</dbReference>
<dbReference type="PANTHER" id="PTHR44591">
    <property type="entry name" value="STRESS RESPONSE REGULATOR PROTEIN 1"/>
    <property type="match status" value="1"/>
</dbReference>
<feature type="domain" description="Response regulatory" evidence="3">
    <location>
        <begin position="17"/>
        <end position="134"/>
    </location>
</feature>
<name>A0A1G1YCC5_9BACT</name>
<protein>
    <recommendedName>
        <fullName evidence="3">Response regulatory domain-containing protein</fullName>
    </recommendedName>
</protein>
<proteinExistence type="predicted"/>
<dbReference type="SMART" id="SM00448">
    <property type="entry name" value="REC"/>
    <property type="match status" value="1"/>
</dbReference>
<comment type="caution">
    <text evidence="4">The sequence shown here is derived from an EMBL/GenBank/DDBJ whole genome shotgun (WGS) entry which is preliminary data.</text>
</comment>
<feature type="modified residue" description="4-aspartylphosphate" evidence="2">
    <location>
        <position position="68"/>
    </location>
</feature>
<dbReference type="PROSITE" id="PS50110">
    <property type="entry name" value="RESPONSE_REGULATORY"/>
    <property type="match status" value="1"/>
</dbReference>
<gene>
    <name evidence="4" type="ORF">A3J59_00050</name>
</gene>
<reference evidence="4 5" key="1">
    <citation type="journal article" date="2016" name="Nat. Commun.">
        <title>Thousands of microbial genomes shed light on interconnected biogeochemical processes in an aquifer system.</title>
        <authorList>
            <person name="Anantharaman K."/>
            <person name="Brown C.T."/>
            <person name="Hug L.A."/>
            <person name="Sharon I."/>
            <person name="Castelle C.J."/>
            <person name="Probst A.J."/>
            <person name="Thomas B.C."/>
            <person name="Singh A."/>
            <person name="Wilkins M.J."/>
            <person name="Karaoz U."/>
            <person name="Brodie E.L."/>
            <person name="Williams K.H."/>
            <person name="Hubbard S.S."/>
            <person name="Banfield J.F."/>
        </authorList>
    </citation>
    <scope>NUCLEOTIDE SEQUENCE [LARGE SCALE GENOMIC DNA]</scope>
</reference>
<dbReference type="InterPro" id="IPR011006">
    <property type="entry name" value="CheY-like_superfamily"/>
</dbReference>
<dbReference type="PANTHER" id="PTHR44591:SF3">
    <property type="entry name" value="RESPONSE REGULATORY DOMAIN-CONTAINING PROTEIN"/>
    <property type="match status" value="1"/>
</dbReference>
<dbReference type="GO" id="GO:0000160">
    <property type="term" value="P:phosphorelay signal transduction system"/>
    <property type="evidence" value="ECO:0007669"/>
    <property type="project" value="InterPro"/>
</dbReference>
<organism evidence="4 5">
    <name type="scientific">Candidatus Buchananbacteria bacterium RIFCSPHIGHO2_02_FULL_56_16</name>
    <dbReference type="NCBI Taxonomy" id="1797542"/>
    <lineage>
        <taxon>Bacteria</taxon>
        <taxon>Candidatus Buchananiibacteriota</taxon>
    </lineage>
</organism>
<dbReference type="CDD" id="cd17546">
    <property type="entry name" value="REC_hyHK_CKI1_RcsC-like"/>
    <property type="match status" value="1"/>
</dbReference>
<dbReference type="SUPFAM" id="SSF52172">
    <property type="entry name" value="CheY-like"/>
    <property type="match status" value="1"/>
</dbReference>
<dbReference type="InterPro" id="IPR001789">
    <property type="entry name" value="Sig_transdc_resp-reg_receiver"/>
</dbReference>
<dbReference type="EMBL" id="MHIL01000037">
    <property type="protein sequence ID" value="OGY49993.1"/>
    <property type="molecule type" value="Genomic_DNA"/>
</dbReference>
<dbReference type="InterPro" id="IPR050595">
    <property type="entry name" value="Bact_response_regulator"/>
</dbReference>
<evidence type="ECO:0000313" key="4">
    <source>
        <dbReference type="EMBL" id="OGY49993.1"/>
    </source>
</evidence>
<evidence type="ECO:0000256" key="2">
    <source>
        <dbReference type="PROSITE-ProRule" id="PRU00169"/>
    </source>
</evidence>
<dbReference type="STRING" id="1797542.A3J59_00050"/>
<sequence length="136" mass="15139">MVFCTLKQEKERNKSMRILVVDDEPAVREVTRGSLEGLGHEVVTAADGKIAIELLQAESFNFDGIFTDLEMPNMSGIELLNEVRHRVKFNLPVFCITGQSAPADLEHLRTLGFAAVLPKPYRRDDLKAMLNSIPAA</sequence>
<dbReference type="Gene3D" id="3.40.50.2300">
    <property type="match status" value="1"/>
</dbReference>
<dbReference type="AlphaFoldDB" id="A0A1G1YCC5"/>
<evidence type="ECO:0000259" key="3">
    <source>
        <dbReference type="PROSITE" id="PS50110"/>
    </source>
</evidence>
<keyword evidence="1 2" id="KW-0597">Phosphoprotein</keyword>
<evidence type="ECO:0000256" key="1">
    <source>
        <dbReference type="ARBA" id="ARBA00022553"/>
    </source>
</evidence>
<evidence type="ECO:0000313" key="5">
    <source>
        <dbReference type="Proteomes" id="UP000177310"/>
    </source>
</evidence>
<accession>A0A1G1YCC5</accession>